<evidence type="ECO:0000313" key="3">
    <source>
        <dbReference type="EMBL" id="KAK9886875.1"/>
    </source>
</evidence>
<reference evidence="3 4" key="1">
    <citation type="submission" date="2023-03" db="EMBL/GenBank/DDBJ databases">
        <title>Genome insight into feeding habits of ladybird beetles.</title>
        <authorList>
            <person name="Li H.-S."/>
            <person name="Huang Y.-H."/>
            <person name="Pang H."/>
        </authorList>
    </citation>
    <scope>NUCLEOTIDE SEQUENCE [LARGE SCALE GENOMIC DNA]</scope>
    <source>
        <strain evidence="3">SYSU_2023b</strain>
        <tissue evidence="3">Whole body</tissue>
    </source>
</reference>
<dbReference type="Proteomes" id="UP001431783">
    <property type="component" value="Unassembled WGS sequence"/>
</dbReference>
<sequence length="212" mass="24338">MLYHGILTILLFSQCYSSENQKSNSKLQQIYLTPLSTQDKYIKAYVLAPYSQYIPQYAPQYVPYTYPSHGNIYFPEGNFYDGSSYRNIYSRSMIPYQQGYIGSYFDRYSNIPTQIIDLDQNGKIIQQNLPFYNIRQGKSQVVNNFDQLPRKVVKTNFVTTKPITITINRSSGSKDSVINYNYKNGELQGGKTTSESPLSKKQNSTIVDSTPK</sequence>
<protein>
    <submittedName>
        <fullName evidence="3">Uncharacterized protein</fullName>
    </submittedName>
</protein>
<feature type="chain" id="PRO_5043979768" evidence="2">
    <location>
        <begin position="18"/>
        <end position="212"/>
    </location>
</feature>
<keyword evidence="4" id="KW-1185">Reference proteome</keyword>
<evidence type="ECO:0000256" key="2">
    <source>
        <dbReference type="SAM" id="SignalP"/>
    </source>
</evidence>
<feature type="region of interest" description="Disordered" evidence="1">
    <location>
        <begin position="184"/>
        <end position="212"/>
    </location>
</feature>
<dbReference type="AlphaFoldDB" id="A0AAW1V0B8"/>
<evidence type="ECO:0000256" key="1">
    <source>
        <dbReference type="SAM" id="MobiDB-lite"/>
    </source>
</evidence>
<feature type="compositionally biased region" description="Polar residues" evidence="1">
    <location>
        <begin position="190"/>
        <end position="212"/>
    </location>
</feature>
<dbReference type="EMBL" id="JARQZJ010000103">
    <property type="protein sequence ID" value="KAK9886875.1"/>
    <property type="molecule type" value="Genomic_DNA"/>
</dbReference>
<evidence type="ECO:0000313" key="4">
    <source>
        <dbReference type="Proteomes" id="UP001431783"/>
    </source>
</evidence>
<keyword evidence="2" id="KW-0732">Signal</keyword>
<proteinExistence type="predicted"/>
<comment type="caution">
    <text evidence="3">The sequence shown here is derived from an EMBL/GenBank/DDBJ whole genome shotgun (WGS) entry which is preliminary data.</text>
</comment>
<name>A0AAW1V0B8_9CUCU</name>
<gene>
    <name evidence="3" type="ORF">WA026_019133</name>
</gene>
<organism evidence="3 4">
    <name type="scientific">Henosepilachna vigintioctopunctata</name>
    <dbReference type="NCBI Taxonomy" id="420089"/>
    <lineage>
        <taxon>Eukaryota</taxon>
        <taxon>Metazoa</taxon>
        <taxon>Ecdysozoa</taxon>
        <taxon>Arthropoda</taxon>
        <taxon>Hexapoda</taxon>
        <taxon>Insecta</taxon>
        <taxon>Pterygota</taxon>
        <taxon>Neoptera</taxon>
        <taxon>Endopterygota</taxon>
        <taxon>Coleoptera</taxon>
        <taxon>Polyphaga</taxon>
        <taxon>Cucujiformia</taxon>
        <taxon>Coccinelloidea</taxon>
        <taxon>Coccinellidae</taxon>
        <taxon>Epilachninae</taxon>
        <taxon>Epilachnini</taxon>
        <taxon>Henosepilachna</taxon>
    </lineage>
</organism>
<accession>A0AAW1V0B8</accession>
<feature type="signal peptide" evidence="2">
    <location>
        <begin position="1"/>
        <end position="17"/>
    </location>
</feature>